<dbReference type="Proteomes" id="UP000886523">
    <property type="component" value="Unassembled WGS sequence"/>
</dbReference>
<proteinExistence type="predicted"/>
<accession>A0A9P6ALD0</accession>
<gene>
    <name evidence="1" type="ORF">BS47DRAFT_1303946</name>
</gene>
<name>A0A9P6ALD0_9AGAM</name>
<feature type="non-terminal residue" evidence="1">
    <location>
        <position position="1"/>
    </location>
</feature>
<evidence type="ECO:0000313" key="2">
    <source>
        <dbReference type="Proteomes" id="UP000886523"/>
    </source>
</evidence>
<dbReference type="EMBL" id="MU129079">
    <property type="protein sequence ID" value="KAF9507494.1"/>
    <property type="molecule type" value="Genomic_DNA"/>
</dbReference>
<dbReference type="OrthoDB" id="2437251at2759"/>
<organism evidence="1 2">
    <name type="scientific">Hydnum rufescens UP504</name>
    <dbReference type="NCBI Taxonomy" id="1448309"/>
    <lineage>
        <taxon>Eukaryota</taxon>
        <taxon>Fungi</taxon>
        <taxon>Dikarya</taxon>
        <taxon>Basidiomycota</taxon>
        <taxon>Agaricomycotina</taxon>
        <taxon>Agaricomycetes</taxon>
        <taxon>Cantharellales</taxon>
        <taxon>Hydnaceae</taxon>
        <taxon>Hydnum</taxon>
    </lineage>
</organism>
<reference evidence="1" key="1">
    <citation type="journal article" date="2020" name="Nat. Commun.">
        <title>Large-scale genome sequencing of mycorrhizal fungi provides insights into the early evolution of symbiotic traits.</title>
        <authorList>
            <person name="Miyauchi S."/>
            <person name="Kiss E."/>
            <person name="Kuo A."/>
            <person name="Drula E."/>
            <person name="Kohler A."/>
            <person name="Sanchez-Garcia M."/>
            <person name="Morin E."/>
            <person name="Andreopoulos B."/>
            <person name="Barry K.W."/>
            <person name="Bonito G."/>
            <person name="Buee M."/>
            <person name="Carver A."/>
            <person name="Chen C."/>
            <person name="Cichocki N."/>
            <person name="Clum A."/>
            <person name="Culley D."/>
            <person name="Crous P.W."/>
            <person name="Fauchery L."/>
            <person name="Girlanda M."/>
            <person name="Hayes R.D."/>
            <person name="Keri Z."/>
            <person name="LaButti K."/>
            <person name="Lipzen A."/>
            <person name="Lombard V."/>
            <person name="Magnuson J."/>
            <person name="Maillard F."/>
            <person name="Murat C."/>
            <person name="Nolan M."/>
            <person name="Ohm R.A."/>
            <person name="Pangilinan J."/>
            <person name="Pereira M.F."/>
            <person name="Perotto S."/>
            <person name="Peter M."/>
            <person name="Pfister S."/>
            <person name="Riley R."/>
            <person name="Sitrit Y."/>
            <person name="Stielow J.B."/>
            <person name="Szollosi G."/>
            <person name="Zifcakova L."/>
            <person name="Stursova M."/>
            <person name="Spatafora J.W."/>
            <person name="Tedersoo L."/>
            <person name="Vaario L.M."/>
            <person name="Yamada A."/>
            <person name="Yan M."/>
            <person name="Wang P."/>
            <person name="Xu J."/>
            <person name="Bruns T."/>
            <person name="Baldrian P."/>
            <person name="Vilgalys R."/>
            <person name="Dunand C."/>
            <person name="Henrissat B."/>
            <person name="Grigoriev I.V."/>
            <person name="Hibbett D."/>
            <person name="Nagy L.G."/>
            <person name="Martin F.M."/>
        </authorList>
    </citation>
    <scope>NUCLEOTIDE SEQUENCE</scope>
    <source>
        <strain evidence="1">UP504</strain>
    </source>
</reference>
<dbReference type="AlphaFoldDB" id="A0A9P6ALD0"/>
<evidence type="ECO:0000313" key="1">
    <source>
        <dbReference type="EMBL" id="KAF9507494.1"/>
    </source>
</evidence>
<keyword evidence="2" id="KW-1185">Reference proteome</keyword>
<protein>
    <submittedName>
        <fullName evidence="1">Uncharacterized protein</fullName>
    </submittedName>
</protein>
<sequence>SAFDSNTFVYNCAQAEGIQKKKVLNSNPELRWDRWCMDQFNCNGMLQLTIHDSHPDIVHLTLAHDVHHIPYCKISLTDMVKDLIRNRKNSVPQEIWKEIMQSEVGAEFTHAQVYSEWVRINQNSW</sequence>
<comment type="caution">
    <text evidence="1">The sequence shown here is derived from an EMBL/GenBank/DDBJ whole genome shotgun (WGS) entry which is preliminary data.</text>
</comment>